<dbReference type="GO" id="GO:0046933">
    <property type="term" value="F:proton-transporting ATP synthase activity, rotational mechanism"/>
    <property type="evidence" value="ECO:0007669"/>
    <property type="project" value="InterPro"/>
</dbReference>
<evidence type="ECO:0000256" key="5">
    <source>
        <dbReference type="ARBA" id="ARBA00022792"/>
    </source>
</evidence>
<keyword evidence="5" id="KW-0999">Mitochondrion inner membrane</keyword>
<dbReference type="OrthoDB" id="239812at2759"/>
<evidence type="ECO:0000313" key="13">
    <source>
        <dbReference type="Proteomes" id="UP001140094"/>
    </source>
</evidence>
<dbReference type="PROSITE" id="PS00153">
    <property type="entry name" value="ATPASE_GAMMA"/>
    <property type="match status" value="1"/>
</dbReference>
<comment type="similarity">
    <text evidence="2 11">Belongs to the ATPase gamma chain family.</text>
</comment>
<comment type="subcellular location">
    <subcellularLocation>
        <location evidence="1">Mitochondrion inner membrane</location>
        <topology evidence="1">Peripheral membrane protein</topology>
    </subcellularLocation>
</comment>
<keyword evidence="13" id="KW-1185">Reference proteome</keyword>
<keyword evidence="7" id="KW-0496">Mitochondrion</keyword>
<dbReference type="CDD" id="cd12151">
    <property type="entry name" value="F1-ATPase_gamma"/>
    <property type="match status" value="1"/>
</dbReference>
<dbReference type="FunFam" id="1.10.287.80:FF:000001">
    <property type="entry name" value="ATP synthase gamma chain"/>
    <property type="match status" value="1"/>
</dbReference>
<evidence type="ECO:0000256" key="3">
    <source>
        <dbReference type="ARBA" id="ARBA00022448"/>
    </source>
</evidence>
<evidence type="ECO:0000256" key="9">
    <source>
        <dbReference type="ARBA" id="ARBA00023196"/>
    </source>
</evidence>
<dbReference type="NCBIfam" id="TIGR01146">
    <property type="entry name" value="ATPsyn_F1gamma"/>
    <property type="match status" value="1"/>
</dbReference>
<keyword evidence="10 11" id="KW-0066">ATP synthesis</keyword>
<keyword evidence="6 11" id="KW-0406">Ion transport</keyword>
<evidence type="ECO:0000256" key="1">
    <source>
        <dbReference type="ARBA" id="ARBA00004637"/>
    </source>
</evidence>
<dbReference type="InterPro" id="IPR035968">
    <property type="entry name" value="ATP_synth_F1_ATPase_gsu"/>
</dbReference>
<evidence type="ECO:0000256" key="7">
    <source>
        <dbReference type="ARBA" id="ARBA00023128"/>
    </source>
</evidence>
<dbReference type="Gene3D" id="3.40.1380.10">
    <property type="match status" value="1"/>
</dbReference>
<dbReference type="Proteomes" id="UP001140094">
    <property type="component" value="Unassembled WGS sequence"/>
</dbReference>
<dbReference type="InterPro" id="IPR023632">
    <property type="entry name" value="ATP_synth_F1_gsu_CS"/>
</dbReference>
<comment type="subunit">
    <text evidence="11">F-type ATPases have 2 components, CF(1) - the catalytic core - and CF(0) - the membrane proton channel. CF(1) and CF(0) have multiple subunits.</text>
</comment>
<keyword evidence="9 11" id="KW-0139">CF(1)</keyword>
<dbReference type="PANTHER" id="PTHR11693:SF22">
    <property type="entry name" value="ATP SYNTHASE SUBUNIT GAMMA, MITOCHONDRIAL"/>
    <property type="match status" value="1"/>
</dbReference>
<dbReference type="SUPFAM" id="SSF52943">
    <property type="entry name" value="ATP synthase (F1-ATPase), gamma subunit"/>
    <property type="match status" value="1"/>
</dbReference>
<organism evidence="12 13">
    <name type="scientific">Coemansia guatemalensis</name>
    <dbReference type="NCBI Taxonomy" id="2761395"/>
    <lineage>
        <taxon>Eukaryota</taxon>
        <taxon>Fungi</taxon>
        <taxon>Fungi incertae sedis</taxon>
        <taxon>Zoopagomycota</taxon>
        <taxon>Kickxellomycotina</taxon>
        <taxon>Kickxellomycetes</taxon>
        <taxon>Kickxellales</taxon>
        <taxon>Kickxellaceae</taxon>
        <taxon>Coemansia</taxon>
    </lineage>
</organism>
<dbReference type="Pfam" id="PF00231">
    <property type="entry name" value="ATP-synt"/>
    <property type="match status" value="1"/>
</dbReference>
<name>A0A9W8HM12_9FUNG</name>
<evidence type="ECO:0000256" key="6">
    <source>
        <dbReference type="ARBA" id="ARBA00023065"/>
    </source>
</evidence>
<evidence type="ECO:0000256" key="4">
    <source>
        <dbReference type="ARBA" id="ARBA00022781"/>
    </source>
</evidence>
<dbReference type="GO" id="GO:0005743">
    <property type="term" value="C:mitochondrial inner membrane"/>
    <property type="evidence" value="ECO:0007669"/>
    <property type="project" value="UniProtKB-SubCell"/>
</dbReference>
<dbReference type="PRINTS" id="PR00126">
    <property type="entry name" value="ATPASEGAMMA"/>
</dbReference>
<evidence type="ECO:0000256" key="11">
    <source>
        <dbReference type="RuleBase" id="RU004001"/>
    </source>
</evidence>
<evidence type="ECO:0000256" key="8">
    <source>
        <dbReference type="ARBA" id="ARBA00023136"/>
    </source>
</evidence>
<sequence>MPFACFTDLLSTTCWIHELSVLGQTRNMAALREIQARRKSVTNISKITASMKMIASTKTTRAQRAMNVARIYGKVSNNFVEQVEVKKADSAKELLVTVSSDKGLCGGIHSSLSRQSRNFLAQNPDAPLVILGDKAKAQLQRSYPNNIKYSFNQLGSSVPTFDEASTIASTVLNDKDLEFDNAKLMYNRFVSAIAFETDTIECYPISQIVEAPNFKSYEFQEDVLQNLNEFLFANSLHWALVEGHASEMGAKRTAMENATKNANDMINRLSLQYNRGRQAVITNELIDIITGASAL</sequence>
<dbReference type="GO" id="GO:0045259">
    <property type="term" value="C:proton-transporting ATP synthase complex"/>
    <property type="evidence" value="ECO:0007669"/>
    <property type="project" value="UniProtKB-KW"/>
</dbReference>
<keyword evidence="8" id="KW-0472">Membrane</keyword>
<dbReference type="FunFam" id="3.40.1380.10:FF:000003">
    <property type="entry name" value="ATP synthase subunit gamma"/>
    <property type="match status" value="1"/>
</dbReference>
<evidence type="ECO:0000256" key="2">
    <source>
        <dbReference type="ARBA" id="ARBA00007681"/>
    </source>
</evidence>
<evidence type="ECO:0000256" key="10">
    <source>
        <dbReference type="ARBA" id="ARBA00023310"/>
    </source>
</evidence>
<keyword evidence="3 11" id="KW-0813">Transport</keyword>
<keyword evidence="4 11" id="KW-0375">Hydrogen ion transport</keyword>
<dbReference type="EMBL" id="JANBUO010003321">
    <property type="protein sequence ID" value="KAJ2791430.1"/>
    <property type="molecule type" value="Genomic_DNA"/>
</dbReference>
<reference evidence="12" key="1">
    <citation type="submission" date="2022-07" db="EMBL/GenBank/DDBJ databases">
        <title>Phylogenomic reconstructions and comparative analyses of Kickxellomycotina fungi.</title>
        <authorList>
            <person name="Reynolds N.K."/>
            <person name="Stajich J.E."/>
            <person name="Barry K."/>
            <person name="Grigoriev I.V."/>
            <person name="Crous P."/>
            <person name="Smith M.E."/>
        </authorList>
    </citation>
    <scope>NUCLEOTIDE SEQUENCE</scope>
    <source>
        <strain evidence="12">NRRL 1565</strain>
    </source>
</reference>
<dbReference type="Gene3D" id="1.10.287.80">
    <property type="entry name" value="ATP synthase, gamma subunit, helix hairpin domain"/>
    <property type="match status" value="1"/>
</dbReference>
<dbReference type="PANTHER" id="PTHR11693">
    <property type="entry name" value="ATP SYNTHASE GAMMA CHAIN"/>
    <property type="match status" value="1"/>
</dbReference>
<dbReference type="AlphaFoldDB" id="A0A9W8HM12"/>
<protein>
    <recommendedName>
        <fullName evidence="11">ATP synthase subunit gamma</fullName>
    </recommendedName>
</protein>
<evidence type="ECO:0000313" key="12">
    <source>
        <dbReference type="EMBL" id="KAJ2791430.1"/>
    </source>
</evidence>
<accession>A0A9W8HM12</accession>
<proteinExistence type="inferred from homology"/>
<dbReference type="InterPro" id="IPR000131">
    <property type="entry name" value="ATP_synth_F1_gsu"/>
</dbReference>
<comment type="caution">
    <text evidence="12">The sequence shown here is derived from an EMBL/GenBank/DDBJ whole genome shotgun (WGS) entry which is preliminary data.</text>
</comment>
<gene>
    <name evidence="12" type="primary">ATP3</name>
    <name evidence="12" type="ORF">H4R20_006867</name>
</gene>
<dbReference type="PIRSF" id="PIRSF039089">
    <property type="entry name" value="ATP_synthase_gamma"/>
    <property type="match status" value="1"/>
</dbReference>